<dbReference type="InterPro" id="IPR011051">
    <property type="entry name" value="RmlC_Cupin_sf"/>
</dbReference>
<dbReference type="InterPro" id="IPR014710">
    <property type="entry name" value="RmlC-like_jellyroll"/>
</dbReference>
<dbReference type="CDD" id="cd02227">
    <property type="entry name" value="cupin_TM1112-like"/>
    <property type="match status" value="1"/>
</dbReference>
<feature type="domain" description="(S)-ureidoglycine aminohydrolase cupin" evidence="1">
    <location>
        <begin position="74"/>
        <end position="146"/>
    </location>
</feature>
<dbReference type="SUPFAM" id="SSF51182">
    <property type="entry name" value="RmlC-like cupins"/>
    <property type="match status" value="1"/>
</dbReference>
<dbReference type="PANTHER" id="PTHR33271:SF22">
    <property type="entry name" value="OS04G0445200 PROTEIN"/>
    <property type="match status" value="1"/>
</dbReference>
<dbReference type="PANTHER" id="PTHR33271">
    <property type="entry name" value="OS04G0445200 PROTEIN"/>
    <property type="match status" value="1"/>
</dbReference>
<dbReference type="Pfam" id="PF05899">
    <property type="entry name" value="Cupin_3"/>
    <property type="match status" value="1"/>
</dbReference>
<keyword evidence="3" id="KW-1185">Reference proteome</keyword>
<dbReference type="Gene3D" id="2.60.120.10">
    <property type="entry name" value="Jelly Rolls"/>
    <property type="match status" value="1"/>
</dbReference>
<dbReference type="EMBL" id="BNCP01000074">
    <property type="protein sequence ID" value="GIL92293.1"/>
    <property type="molecule type" value="Genomic_DNA"/>
</dbReference>
<evidence type="ECO:0000313" key="2">
    <source>
        <dbReference type="EMBL" id="GIL92293.1"/>
    </source>
</evidence>
<reference evidence="2" key="1">
    <citation type="journal article" date="2021" name="Proc. Natl. Acad. Sci. U.S.A.">
        <title>Three genomes in the algal genus Volvox reveal the fate of a haploid sex-determining region after a transition to homothallism.</title>
        <authorList>
            <person name="Yamamoto K."/>
            <person name="Hamaji T."/>
            <person name="Kawai-Toyooka H."/>
            <person name="Matsuzaki R."/>
            <person name="Takahashi F."/>
            <person name="Nishimura Y."/>
            <person name="Kawachi M."/>
            <person name="Noguchi H."/>
            <person name="Minakuchi Y."/>
            <person name="Umen J.G."/>
            <person name="Toyoda A."/>
            <person name="Nozaki H."/>
        </authorList>
    </citation>
    <scope>NUCLEOTIDE SEQUENCE</scope>
    <source>
        <strain evidence="2">NIES-3786</strain>
    </source>
</reference>
<organism evidence="2 3">
    <name type="scientific">Volvox reticuliferus</name>
    <dbReference type="NCBI Taxonomy" id="1737510"/>
    <lineage>
        <taxon>Eukaryota</taxon>
        <taxon>Viridiplantae</taxon>
        <taxon>Chlorophyta</taxon>
        <taxon>core chlorophytes</taxon>
        <taxon>Chlorophyceae</taxon>
        <taxon>CS clade</taxon>
        <taxon>Chlamydomonadales</taxon>
        <taxon>Volvocaceae</taxon>
        <taxon>Volvox</taxon>
    </lineage>
</organism>
<dbReference type="Proteomes" id="UP000747110">
    <property type="component" value="Unassembled WGS sequence"/>
</dbReference>
<dbReference type="InterPro" id="IPR008579">
    <property type="entry name" value="UGlyAH_Cupin_dom"/>
</dbReference>
<sequence length="149" mass="16529">ITGRAPKLQYDTKKPLFSLSLKNMFQKKPIMLSISPVAIRSSWPCTARLIVRASAKAVTKVIVHRQPAEDVIKAKGVRSWPTWGCGVSKFPWTYKENETCYILEGKVVVTPDAGGEAVEINAGDLAIFPAGMSCIWDVKAPIDKHYNFH</sequence>
<accession>A0A8J4D476</accession>
<proteinExistence type="predicted"/>
<evidence type="ECO:0000259" key="1">
    <source>
        <dbReference type="Pfam" id="PF05899"/>
    </source>
</evidence>
<name>A0A8J4D476_9CHLO</name>
<comment type="caution">
    <text evidence="2">The sequence shown here is derived from an EMBL/GenBank/DDBJ whole genome shotgun (WGS) entry which is preliminary data.</text>
</comment>
<gene>
    <name evidence="2" type="ORF">Vretifemale_19833</name>
</gene>
<protein>
    <recommendedName>
        <fullName evidence="1">(S)-ureidoglycine aminohydrolase cupin domain-containing protein</fullName>
    </recommendedName>
</protein>
<feature type="non-terminal residue" evidence="2">
    <location>
        <position position="149"/>
    </location>
</feature>
<dbReference type="AlphaFoldDB" id="A0A8J4D476"/>
<dbReference type="OrthoDB" id="10260542at2759"/>
<evidence type="ECO:0000313" key="3">
    <source>
        <dbReference type="Proteomes" id="UP000747110"/>
    </source>
</evidence>